<dbReference type="SUPFAM" id="SSF117074">
    <property type="entry name" value="Hypothetical protein PA1324"/>
    <property type="match status" value="2"/>
</dbReference>
<dbReference type="InterPro" id="IPR001434">
    <property type="entry name" value="OmcB-like_DUF11"/>
</dbReference>
<dbReference type="RefSeq" id="WP_106185158.1">
    <property type="nucleotide sequence ID" value="NZ_PVTF01000001.1"/>
</dbReference>
<evidence type="ECO:0000259" key="8">
    <source>
        <dbReference type="Pfam" id="PF17210"/>
    </source>
</evidence>
<comment type="caution">
    <text evidence="9">The sequence shown here is derived from an EMBL/GenBank/DDBJ whole genome shotgun (WGS) entry which is preliminary data.</text>
</comment>
<keyword evidence="5" id="KW-0472">Membrane</keyword>
<dbReference type="GO" id="GO:0005576">
    <property type="term" value="C:extracellular region"/>
    <property type="evidence" value="ECO:0007669"/>
    <property type="project" value="UniProtKB-SubCell"/>
</dbReference>
<dbReference type="InterPro" id="IPR033764">
    <property type="entry name" value="Sdr_B"/>
</dbReference>
<dbReference type="GO" id="GO:0005975">
    <property type="term" value="P:carbohydrate metabolic process"/>
    <property type="evidence" value="ECO:0007669"/>
    <property type="project" value="UniProtKB-ARBA"/>
</dbReference>
<keyword evidence="10" id="KW-1185">Reference proteome</keyword>
<feature type="signal peptide" evidence="6">
    <location>
        <begin position="1"/>
        <end position="26"/>
    </location>
</feature>
<evidence type="ECO:0000256" key="1">
    <source>
        <dbReference type="ARBA" id="ARBA00004613"/>
    </source>
</evidence>
<name>A0A2T0TKM5_9PSEU</name>
<evidence type="ECO:0000313" key="10">
    <source>
        <dbReference type="Proteomes" id="UP000239494"/>
    </source>
</evidence>
<keyword evidence="2" id="KW-0964">Secreted</keyword>
<evidence type="ECO:0000256" key="5">
    <source>
        <dbReference type="SAM" id="Phobius"/>
    </source>
</evidence>
<reference evidence="9 10" key="1">
    <citation type="submission" date="2018-03" db="EMBL/GenBank/DDBJ databases">
        <title>Genomic Encyclopedia of Archaeal and Bacterial Type Strains, Phase II (KMG-II): from individual species to whole genera.</title>
        <authorList>
            <person name="Goeker M."/>
        </authorList>
    </citation>
    <scope>NUCLEOTIDE SEQUENCE [LARGE SCALE GENOMIC DNA]</scope>
    <source>
        <strain evidence="9 10">DSM 44720</strain>
    </source>
</reference>
<evidence type="ECO:0000256" key="4">
    <source>
        <dbReference type="SAM" id="MobiDB-lite"/>
    </source>
</evidence>
<comment type="subcellular location">
    <subcellularLocation>
        <location evidence="1">Secreted</location>
    </subcellularLocation>
</comment>
<feature type="domain" description="DUF11" evidence="7">
    <location>
        <begin position="33"/>
        <end position="141"/>
    </location>
</feature>
<dbReference type="Pfam" id="PF17210">
    <property type="entry name" value="SdrD_B"/>
    <property type="match status" value="1"/>
</dbReference>
<dbReference type="NCBIfam" id="TIGR01167">
    <property type="entry name" value="LPXTG_anchor"/>
    <property type="match status" value="1"/>
</dbReference>
<sequence>MSSRITSGLVAVAAVFAMVLPGTAAAQPAGAEIEVTGAFDKPAFDSGEAITATITIKNTGSAAAEKVRVGTSGGTSGFRPETSSWGPVAQTSTGIRLAPGASQVVHLTGKVSQVVDGQLVLQVQIVTSSAEGDKSNNSVNAKAAVTFGAGTAAFTVYGDANGNNKVDAGEGIAGVAVHLIGPATASREQELTTGPDGKAVFPGLATGSYRATYVGAAGYQVTPDLAVVVQTGKQVDVIRKADKGLSDRLDAKLAFDKDAYAAGDALTLKVTLTSKGTAFPAVHAYCTGAGEPYELVNTDDSWGDLKYEGNGVALAAGQTKTVEVKTAIPQGSSAFGFVSATCQFGPEVDGGEGYPQSVDTAKVPGDPADASGRLSQDGDQPVPATKIVLVDTGTTHPVASATTDADGKFEFKGVPAGRYDPVVVGPWQLVAGKDNLFSLVKDVPHVHDLAVVAGPEVADPETATPSTSETPTSEPTSEAPVAADGADNDSGFLASTGASVLGLSLLGLLVLVGGAAIVVTVRRRKGKGDVGPEQV</sequence>
<feature type="chain" id="PRO_5015755963" evidence="6">
    <location>
        <begin position="27"/>
        <end position="535"/>
    </location>
</feature>
<dbReference type="InterPro" id="IPR013783">
    <property type="entry name" value="Ig-like_fold"/>
</dbReference>
<dbReference type="Pfam" id="PF13620">
    <property type="entry name" value="CarboxypepD_reg"/>
    <property type="match status" value="1"/>
</dbReference>
<proteinExistence type="predicted"/>
<dbReference type="Proteomes" id="UP000239494">
    <property type="component" value="Unassembled WGS sequence"/>
</dbReference>
<dbReference type="Gene3D" id="2.60.40.10">
    <property type="entry name" value="Immunoglobulins"/>
    <property type="match status" value="3"/>
</dbReference>
<feature type="region of interest" description="Disordered" evidence="4">
    <location>
        <begin position="455"/>
        <end position="485"/>
    </location>
</feature>
<evidence type="ECO:0000313" key="9">
    <source>
        <dbReference type="EMBL" id="PRY46078.1"/>
    </source>
</evidence>
<protein>
    <submittedName>
        <fullName evidence="9">LPXTG-motif cell wall-anchored protein/uncharacterized repeat protein (TIGR01451 family)</fullName>
    </submittedName>
</protein>
<dbReference type="Pfam" id="PF01345">
    <property type="entry name" value="DUF11"/>
    <property type="match status" value="1"/>
</dbReference>
<accession>A0A2T0TKM5</accession>
<feature type="transmembrane region" description="Helical" evidence="5">
    <location>
        <begin position="500"/>
        <end position="521"/>
    </location>
</feature>
<keyword evidence="5" id="KW-0812">Transmembrane</keyword>
<evidence type="ECO:0000259" key="7">
    <source>
        <dbReference type="Pfam" id="PF01345"/>
    </source>
</evidence>
<evidence type="ECO:0000256" key="6">
    <source>
        <dbReference type="SAM" id="SignalP"/>
    </source>
</evidence>
<dbReference type="AlphaFoldDB" id="A0A2T0TKM5"/>
<feature type="domain" description="SD-repeat containing protein B" evidence="8">
    <location>
        <begin position="156"/>
        <end position="224"/>
    </location>
</feature>
<feature type="compositionally biased region" description="Low complexity" evidence="4">
    <location>
        <begin position="460"/>
        <end position="480"/>
    </location>
</feature>
<gene>
    <name evidence="9" type="ORF">CLV43_101343</name>
</gene>
<keyword evidence="3 6" id="KW-0732">Signal</keyword>
<evidence type="ECO:0000256" key="3">
    <source>
        <dbReference type="ARBA" id="ARBA00022729"/>
    </source>
</evidence>
<organism evidence="9 10">
    <name type="scientific">Umezawaea tangerina</name>
    <dbReference type="NCBI Taxonomy" id="84725"/>
    <lineage>
        <taxon>Bacteria</taxon>
        <taxon>Bacillati</taxon>
        <taxon>Actinomycetota</taxon>
        <taxon>Actinomycetes</taxon>
        <taxon>Pseudonocardiales</taxon>
        <taxon>Pseudonocardiaceae</taxon>
        <taxon>Umezawaea</taxon>
    </lineage>
</organism>
<dbReference type="EMBL" id="PVTF01000001">
    <property type="protein sequence ID" value="PRY46078.1"/>
    <property type="molecule type" value="Genomic_DNA"/>
</dbReference>
<keyword evidence="5" id="KW-1133">Transmembrane helix</keyword>
<dbReference type="OrthoDB" id="3694469at2"/>
<evidence type="ECO:0000256" key="2">
    <source>
        <dbReference type="ARBA" id="ARBA00022525"/>
    </source>
</evidence>